<dbReference type="Proteomes" id="UP001500840">
    <property type="component" value="Unassembled WGS sequence"/>
</dbReference>
<name>A0ABP8N778_9BACT</name>
<accession>A0ABP8N778</accession>
<comment type="caution">
    <text evidence="2">The sequence shown here is derived from an EMBL/GenBank/DDBJ whole genome shotgun (WGS) entry which is preliminary data.</text>
</comment>
<feature type="region of interest" description="Disordered" evidence="1">
    <location>
        <begin position="103"/>
        <end position="124"/>
    </location>
</feature>
<protein>
    <submittedName>
        <fullName evidence="2">Uncharacterized protein</fullName>
    </submittedName>
</protein>
<evidence type="ECO:0000256" key="1">
    <source>
        <dbReference type="SAM" id="MobiDB-lite"/>
    </source>
</evidence>
<gene>
    <name evidence="2" type="ORF">GCM10023156_41810</name>
</gene>
<keyword evidence="3" id="KW-1185">Reference proteome</keyword>
<feature type="compositionally biased region" description="Polar residues" evidence="1">
    <location>
        <begin position="107"/>
        <end position="124"/>
    </location>
</feature>
<sequence length="124" mass="13611">MKMNETKINEDTNPEIEADLNELAKICCRSLAGESDAGMDRSENLLKSLLMSGYVGKKNRSFQVDLENRVKEQCRDCAMHRGGALSSISEKLAKKFADLARWESRSPSDASPSKPANISSATDA</sequence>
<proteinExistence type="predicted"/>
<dbReference type="EMBL" id="BAABGA010000050">
    <property type="protein sequence ID" value="GAA4460642.1"/>
    <property type="molecule type" value="Genomic_DNA"/>
</dbReference>
<reference evidence="3" key="1">
    <citation type="journal article" date="2019" name="Int. J. Syst. Evol. Microbiol.">
        <title>The Global Catalogue of Microorganisms (GCM) 10K type strain sequencing project: providing services to taxonomists for standard genome sequencing and annotation.</title>
        <authorList>
            <consortium name="The Broad Institute Genomics Platform"/>
            <consortium name="The Broad Institute Genome Sequencing Center for Infectious Disease"/>
            <person name="Wu L."/>
            <person name="Ma J."/>
        </authorList>
    </citation>
    <scope>NUCLEOTIDE SEQUENCE [LARGE SCALE GENOMIC DNA]</scope>
    <source>
        <strain evidence="3">JCM 17759</strain>
    </source>
</reference>
<evidence type="ECO:0000313" key="3">
    <source>
        <dbReference type="Proteomes" id="UP001500840"/>
    </source>
</evidence>
<evidence type="ECO:0000313" key="2">
    <source>
        <dbReference type="EMBL" id="GAA4460642.1"/>
    </source>
</evidence>
<organism evidence="2 3">
    <name type="scientific">Novipirellula rosea</name>
    <dbReference type="NCBI Taxonomy" id="1031540"/>
    <lineage>
        <taxon>Bacteria</taxon>
        <taxon>Pseudomonadati</taxon>
        <taxon>Planctomycetota</taxon>
        <taxon>Planctomycetia</taxon>
        <taxon>Pirellulales</taxon>
        <taxon>Pirellulaceae</taxon>
        <taxon>Novipirellula</taxon>
    </lineage>
</organism>